<dbReference type="Proteomes" id="UP000273001">
    <property type="component" value="Chromosome"/>
</dbReference>
<protein>
    <recommendedName>
        <fullName evidence="2">Integrase catalytic domain-containing protein</fullName>
    </recommendedName>
</protein>
<evidence type="ECO:0000313" key="3">
    <source>
        <dbReference type="EMBL" id="AYD89871.1"/>
    </source>
</evidence>
<evidence type="ECO:0000256" key="1">
    <source>
        <dbReference type="SAM" id="MobiDB-lite"/>
    </source>
</evidence>
<feature type="domain" description="Integrase catalytic" evidence="2">
    <location>
        <begin position="9"/>
        <end position="63"/>
    </location>
</feature>
<evidence type="ECO:0000313" key="4">
    <source>
        <dbReference type="Proteomes" id="UP000273001"/>
    </source>
</evidence>
<evidence type="ECO:0000259" key="2">
    <source>
        <dbReference type="Pfam" id="PF13683"/>
    </source>
</evidence>
<organism evidence="3 4">
    <name type="scientific">Actinomyces lilanjuaniae</name>
    <dbReference type="NCBI Taxonomy" id="2321394"/>
    <lineage>
        <taxon>Bacteria</taxon>
        <taxon>Bacillati</taxon>
        <taxon>Actinomycetota</taxon>
        <taxon>Actinomycetes</taxon>
        <taxon>Actinomycetales</taxon>
        <taxon>Actinomycetaceae</taxon>
        <taxon>Actinomyces</taxon>
    </lineage>
</organism>
<gene>
    <name evidence="3" type="ORF">D5R93_07245</name>
</gene>
<dbReference type="RefSeq" id="WP_120204554.1">
    <property type="nucleotide sequence ID" value="NZ_CP032514.1"/>
</dbReference>
<keyword evidence="4" id="KW-1185">Reference proteome</keyword>
<accession>A0ABN5PSZ6</accession>
<reference evidence="3 4" key="1">
    <citation type="submission" date="2018-09" db="EMBL/GenBank/DDBJ databases">
        <authorList>
            <person name="Li J."/>
        </authorList>
    </citation>
    <scope>NUCLEOTIDE SEQUENCE [LARGE SCALE GENOMIC DNA]</scope>
    <source>
        <strain evidence="3 4">2129</strain>
    </source>
</reference>
<name>A0ABN5PSZ6_9ACTO</name>
<dbReference type="Pfam" id="PF13683">
    <property type="entry name" value="rve_3"/>
    <property type="match status" value="1"/>
</dbReference>
<proteinExistence type="predicted"/>
<feature type="region of interest" description="Disordered" evidence="1">
    <location>
        <begin position="53"/>
        <end position="79"/>
    </location>
</feature>
<dbReference type="InterPro" id="IPR001584">
    <property type="entry name" value="Integrase_cat-core"/>
</dbReference>
<sequence length="79" mass="8975">MVSVFRRLGPGRDWAGAWAESFNATLKNEKVHQMVYSTRKKAVSNIASRIDPRYNQVHLHSSTRPPAPNEDRDPVADSR</sequence>
<dbReference type="EMBL" id="CP032514">
    <property type="protein sequence ID" value="AYD89871.1"/>
    <property type="molecule type" value="Genomic_DNA"/>
</dbReference>
<feature type="compositionally biased region" description="Basic and acidic residues" evidence="1">
    <location>
        <begin position="69"/>
        <end position="79"/>
    </location>
</feature>